<evidence type="ECO:0000313" key="2">
    <source>
        <dbReference type="Proteomes" id="UP000076858"/>
    </source>
</evidence>
<dbReference type="EMBL" id="LRGB01013222">
    <property type="protein sequence ID" value="KZR99586.1"/>
    <property type="molecule type" value="Genomic_DNA"/>
</dbReference>
<dbReference type="Proteomes" id="UP000076858">
    <property type="component" value="Unassembled WGS sequence"/>
</dbReference>
<accession>A0A164H104</accession>
<protein>
    <submittedName>
        <fullName evidence="1">Uncharacterized protein</fullName>
    </submittedName>
</protein>
<organism evidence="1 2">
    <name type="scientific">Daphnia magna</name>
    <dbReference type="NCBI Taxonomy" id="35525"/>
    <lineage>
        <taxon>Eukaryota</taxon>
        <taxon>Metazoa</taxon>
        <taxon>Ecdysozoa</taxon>
        <taxon>Arthropoda</taxon>
        <taxon>Crustacea</taxon>
        <taxon>Branchiopoda</taxon>
        <taxon>Diplostraca</taxon>
        <taxon>Cladocera</taxon>
        <taxon>Anomopoda</taxon>
        <taxon>Daphniidae</taxon>
        <taxon>Daphnia</taxon>
    </lineage>
</organism>
<feature type="non-terminal residue" evidence="1">
    <location>
        <position position="1"/>
    </location>
</feature>
<reference evidence="1 2" key="1">
    <citation type="submission" date="2016-03" db="EMBL/GenBank/DDBJ databases">
        <title>EvidentialGene: Evidence-directed Construction of Genes on Genomes.</title>
        <authorList>
            <person name="Gilbert D.G."/>
            <person name="Choi J.-H."/>
            <person name="Mockaitis K."/>
            <person name="Colbourne J."/>
            <person name="Pfrender M."/>
        </authorList>
    </citation>
    <scope>NUCLEOTIDE SEQUENCE [LARGE SCALE GENOMIC DNA]</scope>
    <source>
        <strain evidence="1 2">Xinb3</strain>
        <tissue evidence="1">Complete organism</tissue>
    </source>
</reference>
<sequence>FLEIQGELFQCSSKVAQLENTYVMGNVLDSIKPNLRSKGWLLFVFKMTANVIGRMTGISQKKSL</sequence>
<comment type="caution">
    <text evidence="1">The sequence shown here is derived from an EMBL/GenBank/DDBJ whole genome shotgun (WGS) entry which is preliminary data.</text>
</comment>
<name>A0A164H104_9CRUS</name>
<evidence type="ECO:0000313" key="1">
    <source>
        <dbReference type="EMBL" id="KZR99586.1"/>
    </source>
</evidence>
<gene>
    <name evidence="1" type="ORF">APZ42_004482</name>
</gene>
<proteinExistence type="predicted"/>
<dbReference type="AlphaFoldDB" id="A0A164H104"/>
<keyword evidence="2" id="KW-1185">Reference proteome</keyword>